<evidence type="ECO:0000313" key="2">
    <source>
        <dbReference type="Proteomes" id="UP000190744"/>
    </source>
</evidence>
<sequence length="603" mass="67649">MTVEAVTPAPKASANFGPIKGQLKTKRVFKHLRPHSQISTDFDDLKFNAAASLQLQWGQEEDQTDTRLIASPYNDVPHLLDLETLDTQSRLLALALSFFKSVRDDYATGDYLESFNWNEVFDLVKGFAEAESHTWTRQSFYVVSFRSRLKPGVDQDHLHALDAYSHQEAIASGGLLKYWFGTKNEKEQNLATCIWRTREDARLGGRGPWHAKARAAARELYESIVFSTMELVIEDGVKSWHINYREIGSNRPSFADSNGENCALGRNDESQRSSRYLSEMVALIADQLVVNDGPLDSENAALLRPSDPSLPLEELRKRYDKDGYLFLKQVLPREDVLSARESYFSSLESTGVLKPGTKPVEGVFDPAKSHEDYPGIGAGQSAGNGRPGGDSAAAFVDLALDAHYQDWYAEKFCNHPALYEFVAKFTDWGKDTLSLRRTLLRNNLPGSKPIGVHYDQIFLRYGDPTSVTAWVPMGDIKLNGGGLIYLENGDRIGVEMEEAFFVKAKQSGLTDEEARSAFNSNMMATGLLSETPAKFAREHGRRWLVSAYEAGDVVLHKPHMIHASAINNDPDNVIRLATDLRFCDSSKPFDKRWMNHYRFNDGV</sequence>
<reference evidence="2" key="1">
    <citation type="submission" date="2015-09" db="EMBL/GenBank/DDBJ databases">
        <authorList>
            <person name="Fill T.P."/>
            <person name="Baretta J.F."/>
            <person name="de Almeida L.G."/>
            <person name="Rocha M."/>
            <person name="de Souza D.H."/>
            <person name="Malavazi I."/>
            <person name="Cerdeira L.T."/>
            <person name="Hong H."/>
            <person name="Samborskyy M."/>
            <person name="de Vasconcelos A.T."/>
            <person name="Leadlay P."/>
            <person name="Rodrigues-Filho E."/>
        </authorList>
    </citation>
    <scope>NUCLEOTIDE SEQUENCE [LARGE SCALE GENOMIC DNA]</scope>
    <source>
        <strain evidence="2">LaBioMMi 136</strain>
    </source>
</reference>
<dbReference type="EMBL" id="LJBN01000068">
    <property type="protein sequence ID" value="OOQ90542.1"/>
    <property type="molecule type" value="Genomic_DNA"/>
</dbReference>
<name>A0A1S9RYF6_PENBI</name>
<evidence type="ECO:0000313" key="1">
    <source>
        <dbReference type="EMBL" id="OOQ90542.1"/>
    </source>
</evidence>
<proteinExistence type="predicted"/>
<gene>
    <name evidence="1" type="ORF">PEBR_04417</name>
</gene>
<accession>A0A1S9RYF6</accession>
<dbReference type="Pfam" id="PF05721">
    <property type="entry name" value="PhyH"/>
    <property type="match status" value="1"/>
</dbReference>
<dbReference type="PANTHER" id="PTHR40128:SF1">
    <property type="entry name" value="PHYTANOYL-COA HYDROXYLASE"/>
    <property type="match status" value="1"/>
</dbReference>
<dbReference type="Gene3D" id="2.60.120.620">
    <property type="entry name" value="q2cbj1_9rhob like domain"/>
    <property type="match status" value="1"/>
</dbReference>
<organism evidence="1 2">
    <name type="scientific">Penicillium brasilianum</name>
    <dbReference type="NCBI Taxonomy" id="104259"/>
    <lineage>
        <taxon>Eukaryota</taxon>
        <taxon>Fungi</taxon>
        <taxon>Dikarya</taxon>
        <taxon>Ascomycota</taxon>
        <taxon>Pezizomycotina</taxon>
        <taxon>Eurotiomycetes</taxon>
        <taxon>Eurotiomycetidae</taxon>
        <taxon>Eurotiales</taxon>
        <taxon>Aspergillaceae</taxon>
        <taxon>Penicillium</taxon>
    </lineage>
</organism>
<dbReference type="SUPFAM" id="SSF51197">
    <property type="entry name" value="Clavaminate synthase-like"/>
    <property type="match status" value="1"/>
</dbReference>
<protein>
    <recommendedName>
        <fullName evidence="3">Phytanoyl-CoA dioxygenase</fullName>
    </recommendedName>
</protein>
<dbReference type="Proteomes" id="UP000190744">
    <property type="component" value="Unassembled WGS sequence"/>
</dbReference>
<dbReference type="AlphaFoldDB" id="A0A1S9RYF6"/>
<dbReference type="PANTHER" id="PTHR40128">
    <property type="entry name" value="EXPRESSED PROTEIN"/>
    <property type="match status" value="1"/>
</dbReference>
<dbReference type="InterPro" id="IPR008775">
    <property type="entry name" value="Phytyl_CoA_dOase-like"/>
</dbReference>
<evidence type="ECO:0008006" key="3">
    <source>
        <dbReference type="Google" id="ProtNLM"/>
    </source>
</evidence>
<comment type="caution">
    <text evidence="1">The sequence shown here is derived from an EMBL/GenBank/DDBJ whole genome shotgun (WGS) entry which is preliminary data.</text>
</comment>